<sequence length="302" mass="34268">MVQHTAHFAAKIIDATTNVPFREHKREDGQIFVEVEPDADYYIYASCSSDPEEGPKICAQYEVDGASLGYYSSLWEFDNQDFAGFCIRQKRKHTETSLKFKNTSINTDTSSGLQLLMGKIVVTFSTAVLIPMKKEKDFQTTLAAQNVEHSTKAVETVKGCVPLKRSPATYTTVWSEETKRENAPTTFATATSSEDSSEDLDEDSSDDENKFYRYTHGRVIKTIVLNYCSTLGLIHHKILPKPPLWDIQRLHFPIKRETSEDPTDSVRIEPKKIKITREMNGITIGADKYIDFFDLTEHKSSD</sequence>
<evidence type="ECO:0000313" key="2">
    <source>
        <dbReference type="EMBL" id="CAD8881379.1"/>
    </source>
</evidence>
<dbReference type="AlphaFoldDB" id="A0A7S1BBH0"/>
<organism evidence="2">
    <name type="scientific">Corethron hystrix</name>
    <dbReference type="NCBI Taxonomy" id="216773"/>
    <lineage>
        <taxon>Eukaryota</taxon>
        <taxon>Sar</taxon>
        <taxon>Stramenopiles</taxon>
        <taxon>Ochrophyta</taxon>
        <taxon>Bacillariophyta</taxon>
        <taxon>Coscinodiscophyceae</taxon>
        <taxon>Corethrophycidae</taxon>
        <taxon>Corethrales</taxon>
        <taxon>Corethraceae</taxon>
        <taxon>Corethron</taxon>
    </lineage>
</organism>
<accession>A0A7S1BBH0</accession>
<dbReference type="EMBL" id="HBFR01011876">
    <property type="protein sequence ID" value="CAD8881379.1"/>
    <property type="molecule type" value="Transcribed_RNA"/>
</dbReference>
<name>A0A7S1BBH0_9STRA</name>
<reference evidence="2" key="1">
    <citation type="submission" date="2021-01" db="EMBL/GenBank/DDBJ databases">
        <authorList>
            <person name="Corre E."/>
            <person name="Pelletier E."/>
            <person name="Niang G."/>
            <person name="Scheremetjew M."/>
            <person name="Finn R."/>
            <person name="Kale V."/>
            <person name="Holt S."/>
            <person name="Cochrane G."/>
            <person name="Meng A."/>
            <person name="Brown T."/>
            <person name="Cohen L."/>
        </authorList>
    </citation>
    <scope>NUCLEOTIDE SEQUENCE</scope>
    <source>
        <strain evidence="2">308</strain>
    </source>
</reference>
<protein>
    <submittedName>
        <fullName evidence="2">Uncharacterized protein</fullName>
    </submittedName>
</protein>
<gene>
    <name evidence="2" type="ORF">CHYS00102_LOCUS8566</name>
</gene>
<proteinExistence type="predicted"/>
<feature type="compositionally biased region" description="Acidic residues" evidence="1">
    <location>
        <begin position="195"/>
        <end position="206"/>
    </location>
</feature>
<evidence type="ECO:0000256" key="1">
    <source>
        <dbReference type="SAM" id="MobiDB-lite"/>
    </source>
</evidence>
<feature type="region of interest" description="Disordered" evidence="1">
    <location>
        <begin position="175"/>
        <end position="207"/>
    </location>
</feature>